<feature type="compositionally biased region" description="Polar residues" evidence="1">
    <location>
        <begin position="600"/>
        <end position="619"/>
    </location>
</feature>
<feature type="compositionally biased region" description="Acidic residues" evidence="1">
    <location>
        <begin position="226"/>
        <end position="254"/>
    </location>
</feature>
<feature type="compositionally biased region" description="Acidic residues" evidence="1">
    <location>
        <begin position="503"/>
        <end position="514"/>
    </location>
</feature>
<protein>
    <submittedName>
        <fullName evidence="2">Uncharacterized protein</fullName>
    </submittedName>
</protein>
<feature type="region of interest" description="Disordered" evidence="1">
    <location>
        <begin position="691"/>
        <end position="753"/>
    </location>
</feature>
<organism evidence="2 3">
    <name type="scientific">Cephalotrichum gorgonifer</name>
    <dbReference type="NCBI Taxonomy" id="2041049"/>
    <lineage>
        <taxon>Eukaryota</taxon>
        <taxon>Fungi</taxon>
        <taxon>Dikarya</taxon>
        <taxon>Ascomycota</taxon>
        <taxon>Pezizomycotina</taxon>
        <taxon>Sordariomycetes</taxon>
        <taxon>Hypocreomycetidae</taxon>
        <taxon>Microascales</taxon>
        <taxon>Microascaceae</taxon>
        <taxon>Cephalotrichum</taxon>
    </lineage>
</organism>
<feature type="region of interest" description="Disordered" evidence="1">
    <location>
        <begin position="445"/>
        <end position="514"/>
    </location>
</feature>
<feature type="region of interest" description="Disordered" evidence="1">
    <location>
        <begin position="652"/>
        <end position="677"/>
    </location>
</feature>
<reference evidence="2" key="1">
    <citation type="submission" date="2018-03" db="EMBL/GenBank/DDBJ databases">
        <authorList>
            <person name="Guldener U."/>
        </authorList>
    </citation>
    <scope>NUCLEOTIDE SEQUENCE</scope>
</reference>
<keyword evidence="3" id="KW-1185">Reference proteome</keyword>
<feature type="region of interest" description="Disordered" evidence="1">
    <location>
        <begin position="185"/>
        <end position="292"/>
    </location>
</feature>
<name>A0AAE8STY5_9PEZI</name>
<feature type="compositionally biased region" description="Acidic residues" evidence="1">
    <location>
        <begin position="198"/>
        <end position="212"/>
    </location>
</feature>
<dbReference type="InterPro" id="IPR018822">
    <property type="entry name" value="UPF0646"/>
</dbReference>
<dbReference type="EMBL" id="ONZQ02000004">
    <property type="protein sequence ID" value="SPO01035.1"/>
    <property type="molecule type" value="Genomic_DNA"/>
</dbReference>
<feature type="compositionally biased region" description="Acidic residues" evidence="1">
    <location>
        <begin position="652"/>
        <end position="661"/>
    </location>
</feature>
<dbReference type="AlphaFoldDB" id="A0AAE8STY5"/>
<evidence type="ECO:0000313" key="2">
    <source>
        <dbReference type="EMBL" id="SPO01035.1"/>
    </source>
</evidence>
<sequence>MSTETAPQARLDGPLDPDFINYDADIAAPDNEWSFPDPGVDPADVAEDAKNGSASAPQPLSVADDSLNEIDWEDHPQSGDNASIAAPMKPNPTDQTTAIAPSFDISMEEPELALSAEHVDTTAQEQGEIEGVEENLDNVHGDDINLDHQQGQDEGLMEHEITYEEDGELELSKEEPDISLNYEALPAESDGHAAAQAEDADIDLSRDEDDTPEQGADGVERIDVQGENEYEIQDEEQNDEQNEEQADEEVEEQSDEQHDEQNDEQYDEGSHAESAAHDNLSADQSQDDMGVSSATSLDITVTYKNEEYPLIHGQDNIDTQMGFFDDVSALDLTIDNLLARFREELTDDLAPEDEVVLQVDELGLEYSESTHRDHLSGVTLRQLHEIFDQLAKNQDPDLHRTLYTNLVIRPHPARRLEMLIDEAFNGKGLDEVIYCFQPHASLQNAHEDEDEEMYESSENEGAQSVEAEDDDGSPDEGAPAYVDDGQSEHDEEQQAEYSHDPAEGEPEAADTGDANDVEEYNDYVDLDTFTPQPPEAPEVIQITEDGNEELDIVELKEAGLMESEIQNGTEQHSPPAPDHICYCDRCLFGSQVARDTVNGLDQSKCNTPSGSTANLNTVPDDTYDDSYNAGENPDIDEYAHENGALDLIDITDDDPAAEGEQAESSVTATLAGEGENEVDFDENDLIDIANGETAVPDSTANPSNEIDWRDFADETESGLKDTLSPSGKRPRPVGDDGEELLLEGQNDVKRRRP</sequence>
<dbReference type="Pfam" id="PF10336">
    <property type="entry name" value="DUF2420"/>
    <property type="match status" value="1"/>
</dbReference>
<evidence type="ECO:0000313" key="3">
    <source>
        <dbReference type="Proteomes" id="UP001187682"/>
    </source>
</evidence>
<feature type="region of interest" description="Disordered" evidence="1">
    <location>
        <begin position="1"/>
        <end position="98"/>
    </location>
</feature>
<comment type="caution">
    <text evidence="2">The sequence shown here is derived from an EMBL/GenBank/DDBJ whole genome shotgun (WGS) entry which is preliminary data.</text>
</comment>
<feature type="compositionally biased region" description="Acidic residues" evidence="1">
    <location>
        <begin position="447"/>
        <end position="458"/>
    </location>
</feature>
<gene>
    <name evidence="2" type="ORF">DNG_03783</name>
</gene>
<evidence type="ECO:0000256" key="1">
    <source>
        <dbReference type="SAM" id="MobiDB-lite"/>
    </source>
</evidence>
<proteinExistence type="predicted"/>
<dbReference type="Proteomes" id="UP001187682">
    <property type="component" value="Unassembled WGS sequence"/>
</dbReference>
<feature type="region of interest" description="Disordered" evidence="1">
    <location>
        <begin position="600"/>
        <end position="634"/>
    </location>
</feature>
<accession>A0AAE8STY5</accession>